<evidence type="ECO:0000313" key="5">
    <source>
        <dbReference type="Proteomes" id="UP000004947"/>
    </source>
</evidence>
<reference evidence="4 5" key="1">
    <citation type="journal article" date="2010" name="J. Bacteriol.">
        <title>Genome sequence of Lentisphaera araneosa HTCC2155T, the type species of the order Lentisphaerales in the phylum Lentisphaerae.</title>
        <authorList>
            <person name="Thrash J.C."/>
            <person name="Cho J.C."/>
            <person name="Vergin K.L."/>
            <person name="Morris R.M."/>
            <person name="Giovannoni S.J."/>
        </authorList>
    </citation>
    <scope>NUCLEOTIDE SEQUENCE [LARGE SCALE GENOMIC DNA]</scope>
    <source>
        <strain evidence="4 5">HTCC2155</strain>
    </source>
</reference>
<comment type="caution">
    <text evidence="4">The sequence shown here is derived from an EMBL/GenBank/DDBJ whole genome shotgun (WGS) entry which is preliminary data.</text>
</comment>
<dbReference type="EMBL" id="ABCK01000015">
    <property type="protein sequence ID" value="EDM26615.1"/>
    <property type="molecule type" value="Genomic_DNA"/>
</dbReference>
<dbReference type="Gene3D" id="2.30.30.40">
    <property type="entry name" value="SH3 Domains"/>
    <property type="match status" value="2"/>
</dbReference>
<evidence type="ECO:0000256" key="2">
    <source>
        <dbReference type="SAM" id="SignalP"/>
    </source>
</evidence>
<protein>
    <submittedName>
        <fullName evidence="4">N-acetylmuramoyl-L-alanine amidase</fullName>
    </submittedName>
</protein>
<organism evidence="4 5">
    <name type="scientific">Lentisphaera araneosa HTCC2155</name>
    <dbReference type="NCBI Taxonomy" id="313628"/>
    <lineage>
        <taxon>Bacteria</taxon>
        <taxon>Pseudomonadati</taxon>
        <taxon>Lentisphaerota</taxon>
        <taxon>Lentisphaeria</taxon>
        <taxon>Lentisphaerales</taxon>
        <taxon>Lentisphaeraceae</taxon>
        <taxon>Lentisphaera</taxon>
    </lineage>
</organism>
<evidence type="ECO:0000259" key="3">
    <source>
        <dbReference type="SMART" id="SM00287"/>
    </source>
</evidence>
<keyword evidence="1" id="KW-0175">Coiled coil</keyword>
<dbReference type="AlphaFoldDB" id="A6DP83"/>
<dbReference type="InterPro" id="IPR052354">
    <property type="entry name" value="Cell_Wall_Dynamics_Protein"/>
</dbReference>
<dbReference type="OrthoDB" id="9806267at2"/>
<accession>A6DP83</accession>
<evidence type="ECO:0000313" key="4">
    <source>
        <dbReference type="EMBL" id="EDM26615.1"/>
    </source>
</evidence>
<sequence length="413" mass="47406">MKYILLSICLLLNLFSLANEQPVIEGIEAPKTEPKAVNEVAPIKEKVEPPAKIVLERQQGVVITNRLNVRARPSVRFEIIDRIKRDSKVEIIKETDDWLQIVAPEHSSAWIAAKHVDEEGKVKPKNVQAYAGAGIEFSPLGTAPVGARVEVLYRKNNTWLKIKAQPWMNAWVSKQFVKIDKTETKTAKVEETETQDIKAIPIKPANPTADNEVSKEVNAAIKKSYNFDERRAELAKIEQQFRDEIAQAEKERDELEKKLTELKKNNENKISEINQAEKEIYEKNEDILRGKEKIEVVNNVENDISRDEFEIQASEEITAQLGNIDEIELLVQQGQTAIKGIIMPVREEDRQIVDFALAVKIDKEYYPLCYVIGKVENLHTLYEQEIAMTGIKKRKEGWSRPVFHMDKYKIIRK</sequence>
<dbReference type="SMART" id="SM00287">
    <property type="entry name" value="SH3b"/>
    <property type="match status" value="1"/>
</dbReference>
<dbReference type="InterPro" id="IPR003646">
    <property type="entry name" value="SH3-like_bac-type"/>
</dbReference>
<feature type="domain" description="SH3b" evidence="3">
    <location>
        <begin position="58"/>
        <end position="119"/>
    </location>
</feature>
<evidence type="ECO:0000256" key="1">
    <source>
        <dbReference type="SAM" id="Coils"/>
    </source>
</evidence>
<feature type="chain" id="PRO_5002694601" evidence="2">
    <location>
        <begin position="19"/>
        <end position="413"/>
    </location>
</feature>
<keyword evidence="5" id="KW-1185">Reference proteome</keyword>
<keyword evidence="2" id="KW-0732">Signal</keyword>
<proteinExistence type="predicted"/>
<feature type="coiled-coil region" evidence="1">
    <location>
        <begin position="231"/>
        <end position="286"/>
    </location>
</feature>
<dbReference type="RefSeq" id="WP_007279666.1">
    <property type="nucleotide sequence ID" value="NZ_ABCK01000015.1"/>
</dbReference>
<dbReference type="PANTHER" id="PTHR34408:SF1">
    <property type="entry name" value="GLYCOSYL HYDROLASE FAMILY 19 DOMAIN-CONTAINING PROTEIN HI_1415"/>
    <property type="match status" value="1"/>
</dbReference>
<gene>
    <name evidence="4" type="ORF">LNTAR_02367</name>
</gene>
<dbReference type="Proteomes" id="UP000004947">
    <property type="component" value="Unassembled WGS sequence"/>
</dbReference>
<name>A6DP83_9BACT</name>
<dbReference type="Pfam" id="PF08239">
    <property type="entry name" value="SH3_3"/>
    <property type="match status" value="2"/>
</dbReference>
<dbReference type="STRING" id="313628.LNTAR_02367"/>
<dbReference type="PANTHER" id="PTHR34408">
    <property type="entry name" value="FAMILY PROTEIN, PUTATIVE-RELATED"/>
    <property type="match status" value="1"/>
</dbReference>
<feature type="signal peptide" evidence="2">
    <location>
        <begin position="1"/>
        <end position="18"/>
    </location>
</feature>